<dbReference type="AlphaFoldDB" id="A0A1D8NAW0"/>
<sequence length="176" mass="19057">MRTGKKHLIPSENGNSTATSLSAVLLASVRSWRHVCGIRSYQELPGATVMSVSKTMLSSQLEPMPLPMTQVRNTQSNHQRLPSACQSLSLQNVLNCLVASLYCIHTHTALLIGGGRSLPCPGWVSRMGLICCLFLPFKAFTFGGVPFLFPGACKCSRPPTAGVEIPRKSKHGVCYK</sequence>
<dbReference type="GeneID" id="94582975"/>
<dbReference type="VEuPathDB" id="FungiDB:YALI1_C17537g"/>
<evidence type="ECO:0000313" key="2">
    <source>
        <dbReference type="Proteomes" id="UP000182444"/>
    </source>
</evidence>
<protein>
    <submittedName>
        <fullName evidence="1">Uncharacterized protein</fullName>
    </submittedName>
</protein>
<dbReference type="RefSeq" id="XP_068138442.1">
    <property type="nucleotide sequence ID" value="XM_068282341.1"/>
</dbReference>
<accession>A0A1D8NAW0</accession>
<organism evidence="1 2">
    <name type="scientific">Yarrowia lipolytica</name>
    <name type="common">Candida lipolytica</name>
    <dbReference type="NCBI Taxonomy" id="4952"/>
    <lineage>
        <taxon>Eukaryota</taxon>
        <taxon>Fungi</taxon>
        <taxon>Dikarya</taxon>
        <taxon>Ascomycota</taxon>
        <taxon>Saccharomycotina</taxon>
        <taxon>Dipodascomycetes</taxon>
        <taxon>Dipodascales</taxon>
        <taxon>Dipodascales incertae sedis</taxon>
        <taxon>Yarrowia</taxon>
    </lineage>
</organism>
<name>A0A1D8NAW0_YARLL</name>
<reference evidence="1 2" key="1">
    <citation type="journal article" date="2016" name="PLoS ONE">
        <title>Sequence Assembly of Yarrowia lipolytica Strain W29/CLIB89 Shows Transposable Element Diversity.</title>
        <authorList>
            <person name="Magnan C."/>
            <person name="Yu J."/>
            <person name="Chang I."/>
            <person name="Jahn E."/>
            <person name="Kanomata Y."/>
            <person name="Wu J."/>
            <person name="Zeller M."/>
            <person name="Oakes M."/>
            <person name="Baldi P."/>
            <person name="Sandmeyer S."/>
        </authorList>
    </citation>
    <scope>NUCLEOTIDE SEQUENCE [LARGE SCALE GENOMIC DNA]</scope>
    <source>
        <strain evidence="2">CLIB89(W29)</strain>
    </source>
</reference>
<dbReference type="EMBL" id="CP017555">
    <property type="protein sequence ID" value="AOW02759.1"/>
    <property type="molecule type" value="Genomic_DNA"/>
</dbReference>
<dbReference type="Proteomes" id="UP000182444">
    <property type="component" value="Chromosome 1C"/>
</dbReference>
<gene>
    <name evidence="1" type="ORF">YALI1_C17537g</name>
</gene>
<proteinExistence type="predicted"/>
<evidence type="ECO:0000313" key="1">
    <source>
        <dbReference type="EMBL" id="AOW02759.1"/>
    </source>
</evidence>